<dbReference type="InterPro" id="IPR001387">
    <property type="entry name" value="Cro/C1-type_HTH"/>
</dbReference>
<dbReference type="Proteomes" id="UP000292423">
    <property type="component" value="Unassembled WGS sequence"/>
</dbReference>
<dbReference type="InterPro" id="IPR010982">
    <property type="entry name" value="Lambda_DNA-bd_dom_sf"/>
</dbReference>
<dbReference type="PROSITE" id="PS50943">
    <property type="entry name" value="HTH_CROC1"/>
    <property type="match status" value="1"/>
</dbReference>
<organism evidence="5 6">
    <name type="scientific">Fluviicoccus keumensis</name>
    <dbReference type="NCBI Taxonomy" id="1435465"/>
    <lineage>
        <taxon>Bacteria</taxon>
        <taxon>Pseudomonadati</taxon>
        <taxon>Pseudomonadota</taxon>
        <taxon>Gammaproteobacteria</taxon>
        <taxon>Moraxellales</taxon>
        <taxon>Moraxellaceae</taxon>
        <taxon>Fluviicoccus</taxon>
    </lineage>
</organism>
<dbReference type="EMBL" id="SHKX01000011">
    <property type="protein sequence ID" value="RZU47155.1"/>
    <property type="molecule type" value="Genomic_DNA"/>
</dbReference>
<reference evidence="5 6" key="1">
    <citation type="submission" date="2019-02" db="EMBL/GenBank/DDBJ databases">
        <title>Genomic Encyclopedia of Type Strains, Phase IV (KMG-IV): sequencing the most valuable type-strain genomes for metagenomic binning, comparative biology and taxonomic classification.</title>
        <authorList>
            <person name="Goeker M."/>
        </authorList>
    </citation>
    <scope>NUCLEOTIDE SEQUENCE [LARGE SCALE GENOMIC DNA]</scope>
    <source>
        <strain evidence="5 6">DSM 105135</strain>
    </source>
</reference>
<keyword evidence="2" id="KW-0238">DNA-binding</keyword>
<dbReference type="GO" id="GO:0005829">
    <property type="term" value="C:cytosol"/>
    <property type="evidence" value="ECO:0007669"/>
    <property type="project" value="TreeGrafter"/>
</dbReference>
<dbReference type="PANTHER" id="PTHR46797">
    <property type="entry name" value="HTH-TYPE TRANSCRIPTIONAL REGULATOR"/>
    <property type="match status" value="1"/>
</dbReference>
<dbReference type="CDD" id="cd00093">
    <property type="entry name" value="HTH_XRE"/>
    <property type="match status" value="1"/>
</dbReference>
<keyword evidence="6" id="KW-1185">Reference proteome</keyword>
<dbReference type="GO" id="GO:0003677">
    <property type="term" value="F:DNA binding"/>
    <property type="evidence" value="ECO:0007669"/>
    <property type="project" value="UniProtKB-KW"/>
</dbReference>
<proteinExistence type="predicted"/>
<dbReference type="Gene3D" id="1.10.260.40">
    <property type="entry name" value="lambda repressor-like DNA-binding domains"/>
    <property type="match status" value="1"/>
</dbReference>
<dbReference type="AlphaFoldDB" id="A0A4Q7ZB56"/>
<dbReference type="SUPFAM" id="SSF47413">
    <property type="entry name" value="lambda repressor-like DNA-binding domains"/>
    <property type="match status" value="1"/>
</dbReference>
<accession>A0A4Q7ZB56</accession>
<feature type="domain" description="HTH cro/C1-type" evidence="4">
    <location>
        <begin position="20"/>
        <end position="74"/>
    </location>
</feature>
<evidence type="ECO:0000256" key="1">
    <source>
        <dbReference type="ARBA" id="ARBA00023015"/>
    </source>
</evidence>
<dbReference type="OrthoDB" id="9800901at2"/>
<evidence type="ECO:0000259" key="4">
    <source>
        <dbReference type="PROSITE" id="PS50943"/>
    </source>
</evidence>
<protein>
    <submittedName>
        <fullName evidence="5">Helix-turn-helix protein</fullName>
    </submittedName>
</protein>
<comment type="caution">
    <text evidence="5">The sequence shown here is derived from an EMBL/GenBank/DDBJ whole genome shotgun (WGS) entry which is preliminary data.</text>
</comment>
<keyword evidence="1" id="KW-0805">Transcription regulation</keyword>
<gene>
    <name evidence="5" type="ORF">EV700_1548</name>
</gene>
<dbReference type="InterPro" id="IPR050807">
    <property type="entry name" value="TransReg_Diox_bact_type"/>
</dbReference>
<evidence type="ECO:0000256" key="2">
    <source>
        <dbReference type="ARBA" id="ARBA00023125"/>
    </source>
</evidence>
<dbReference type="SMART" id="SM00530">
    <property type="entry name" value="HTH_XRE"/>
    <property type="match status" value="1"/>
</dbReference>
<evidence type="ECO:0000313" key="6">
    <source>
        <dbReference type="Proteomes" id="UP000292423"/>
    </source>
</evidence>
<keyword evidence="3" id="KW-0804">Transcription</keyword>
<evidence type="ECO:0000313" key="5">
    <source>
        <dbReference type="EMBL" id="RZU47155.1"/>
    </source>
</evidence>
<name>A0A4Q7ZB56_9GAMM</name>
<evidence type="ECO:0000256" key="3">
    <source>
        <dbReference type="ARBA" id="ARBA00023163"/>
    </source>
</evidence>
<dbReference type="PANTHER" id="PTHR46797:SF23">
    <property type="entry name" value="HTH-TYPE TRANSCRIPTIONAL REGULATOR SUTR"/>
    <property type="match status" value="1"/>
</dbReference>
<dbReference type="Pfam" id="PF01381">
    <property type="entry name" value="HTH_3"/>
    <property type="match status" value="1"/>
</dbReference>
<dbReference type="GO" id="GO:0003700">
    <property type="term" value="F:DNA-binding transcription factor activity"/>
    <property type="evidence" value="ECO:0007669"/>
    <property type="project" value="TreeGrafter"/>
</dbReference>
<sequence length="80" mass="8711">MPNLTSYRQDPVLIALGGAIRRARLACSLSQEELALKAEIDRSHLGRIERGDNNVAILTLARIAQATGITVAKLMEDARL</sequence>